<feature type="non-terminal residue" evidence="3">
    <location>
        <position position="330"/>
    </location>
</feature>
<dbReference type="InterPro" id="IPR019339">
    <property type="entry name" value="CIR_N_dom"/>
</dbReference>
<proteinExistence type="evidence at transcript level"/>
<evidence type="ECO:0000313" key="3">
    <source>
        <dbReference type="EMBL" id="JAB59865.1"/>
    </source>
</evidence>
<organism evidence="3">
    <name type="scientific">Corethrella appendiculata</name>
    <dbReference type="NCBI Taxonomy" id="1370023"/>
    <lineage>
        <taxon>Eukaryota</taxon>
        <taxon>Metazoa</taxon>
        <taxon>Ecdysozoa</taxon>
        <taxon>Arthropoda</taxon>
        <taxon>Hexapoda</taxon>
        <taxon>Insecta</taxon>
        <taxon>Pterygota</taxon>
        <taxon>Neoptera</taxon>
        <taxon>Endopterygota</taxon>
        <taxon>Diptera</taxon>
        <taxon>Nematocera</taxon>
        <taxon>Culicoidea</taxon>
        <taxon>Chaoboridae</taxon>
        <taxon>Corethrella</taxon>
    </lineage>
</organism>
<dbReference type="EMBL" id="GANO01000006">
    <property type="protein sequence ID" value="JAB59865.1"/>
    <property type="molecule type" value="mRNA"/>
</dbReference>
<feature type="compositionally biased region" description="Basic residues" evidence="1">
    <location>
        <begin position="221"/>
        <end position="248"/>
    </location>
</feature>
<dbReference type="AlphaFoldDB" id="U5EZW6"/>
<dbReference type="PANTHER" id="PTHR22093">
    <property type="entry name" value="LEUKOCYTE RECEPTOR CLUSTER LRC MEMBER 1"/>
    <property type="match status" value="1"/>
</dbReference>
<feature type="region of interest" description="Disordered" evidence="1">
    <location>
        <begin position="1"/>
        <end position="23"/>
    </location>
</feature>
<dbReference type="InterPro" id="IPR039875">
    <property type="entry name" value="LENG1-like"/>
</dbReference>
<feature type="region of interest" description="Disordered" evidence="1">
    <location>
        <begin position="203"/>
        <end position="265"/>
    </location>
</feature>
<feature type="domain" description="CBF1-interacting co-repressor CIR N-terminal" evidence="2">
    <location>
        <begin position="8"/>
        <end position="44"/>
    </location>
</feature>
<evidence type="ECO:0000259" key="2">
    <source>
        <dbReference type="SMART" id="SM01083"/>
    </source>
</evidence>
<protein>
    <submittedName>
        <fullName evidence="3">Putative leukocyte receptor cluster member 1</fullName>
    </submittedName>
</protein>
<keyword evidence="3" id="KW-0675">Receptor</keyword>
<sequence length="330" mass="38242">MNILPKKNWHVRSKQNIAKVRKDEAKAAEEEKERQRKIDLADQEAKIQYLRAKAKTKQAPVIEDDEQSLNHTDKEINQRLQAKEHVNFFTDLEDGKIVTTKQNQDSVAEKKAEQEKYEMQIGYLTYLGQNTNEALGKRDWYDVVPKRQDAVDADGKIIEVGVKSKNYNDPLNVIQRYLGPKLEKPSQLTSKVVAMPYKPIITSTTNISSKRKRSDSESSSSKHKHSKKKHKKERKKHKKSKSKKHKKSSNTDSPSEDESERNAKKMKLEILRAERLRREQEEKEKARQLLAKIHGIPLEKPKETAAPDRPVIKQKYNSQFNPELAKQNFG</sequence>
<evidence type="ECO:0000256" key="1">
    <source>
        <dbReference type="SAM" id="MobiDB-lite"/>
    </source>
</evidence>
<dbReference type="SMART" id="SM01083">
    <property type="entry name" value="Cir_N"/>
    <property type="match status" value="1"/>
</dbReference>
<dbReference type="PANTHER" id="PTHR22093:SF0">
    <property type="entry name" value="LEUKOCYTE RECEPTOR CLUSTER MEMBER 1"/>
    <property type="match status" value="1"/>
</dbReference>
<accession>U5EZW6</accession>
<reference evidence="3" key="1">
    <citation type="journal article" date="2014" name="Insect Biochem. Mol. Biol.">
        <title>An insight into the sialome of the frog biting fly, Corethrella appendiculata.</title>
        <authorList>
            <person name="Ribeiro J.M.C."/>
            <person name="Chagas A.C."/>
            <person name="Pham V.M."/>
            <person name="Lounibos L.P."/>
            <person name="Calvo E."/>
        </authorList>
    </citation>
    <scope>NUCLEOTIDE SEQUENCE</scope>
    <source>
        <tissue evidence="3">Salivary glands</tissue>
    </source>
</reference>
<name>U5EZW6_9DIPT</name>
<dbReference type="Pfam" id="PF10197">
    <property type="entry name" value="Cir_N"/>
    <property type="match status" value="1"/>
</dbReference>